<name>A0ABQ3QF64_9ACTN</name>
<organism evidence="2 3">
    <name type="scientific">Streptomyces violascens</name>
    <dbReference type="NCBI Taxonomy" id="67381"/>
    <lineage>
        <taxon>Bacteria</taxon>
        <taxon>Bacillati</taxon>
        <taxon>Actinomycetota</taxon>
        <taxon>Actinomycetes</taxon>
        <taxon>Kitasatosporales</taxon>
        <taxon>Streptomycetaceae</taxon>
        <taxon>Streptomyces</taxon>
    </lineage>
</organism>
<dbReference type="EMBL" id="BNDY01000002">
    <property type="protein sequence ID" value="GHI35910.1"/>
    <property type="molecule type" value="Genomic_DNA"/>
</dbReference>
<evidence type="ECO:0000256" key="1">
    <source>
        <dbReference type="SAM" id="MobiDB-lite"/>
    </source>
</evidence>
<dbReference type="Proteomes" id="UP001050808">
    <property type="component" value="Unassembled WGS sequence"/>
</dbReference>
<feature type="region of interest" description="Disordered" evidence="1">
    <location>
        <begin position="45"/>
        <end position="64"/>
    </location>
</feature>
<gene>
    <name evidence="2" type="ORF">Sviol_03180</name>
</gene>
<comment type="caution">
    <text evidence="2">The sequence shown here is derived from an EMBL/GenBank/DDBJ whole genome shotgun (WGS) entry which is preliminary data.</text>
</comment>
<evidence type="ECO:0000313" key="2">
    <source>
        <dbReference type="EMBL" id="GHI35910.1"/>
    </source>
</evidence>
<reference evidence="2" key="1">
    <citation type="submission" date="2024-05" db="EMBL/GenBank/DDBJ databases">
        <title>Whole genome shotgun sequence of Streptomyces violascens NBRC 12920.</title>
        <authorList>
            <person name="Komaki H."/>
            <person name="Tamura T."/>
        </authorList>
    </citation>
    <scope>NUCLEOTIDE SEQUENCE</scope>
    <source>
        <strain evidence="2">NBRC 12920</strain>
    </source>
</reference>
<accession>A0ABQ3QF64</accession>
<protein>
    <submittedName>
        <fullName evidence="2">Uncharacterized protein</fullName>
    </submittedName>
</protein>
<dbReference type="RefSeq" id="WP_189959659.1">
    <property type="nucleotide sequence ID" value="NZ_BMUA01000001.1"/>
</dbReference>
<keyword evidence="3" id="KW-1185">Reference proteome</keyword>
<proteinExistence type="predicted"/>
<evidence type="ECO:0000313" key="3">
    <source>
        <dbReference type="Proteomes" id="UP001050808"/>
    </source>
</evidence>
<sequence>MVAAGFAYFPSDDTEAKSYVKTLSAASFKAHDAAVPGCVDSSQHTAEKEYGIPEANSEWARVDG</sequence>